<dbReference type="FunFam" id="3.80.10.10:FF:002064">
    <property type="entry name" value="Disease resistance protein (TIR-NBS-LRR class) family"/>
    <property type="match status" value="1"/>
</dbReference>
<evidence type="ECO:0000256" key="2">
    <source>
        <dbReference type="ARBA" id="ARBA00022614"/>
    </source>
</evidence>
<protein>
    <submittedName>
        <fullName evidence="12">(thale cress) hypothetical protein</fullName>
    </submittedName>
</protein>
<feature type="region of interest" description="Disordered" evidence="10">
    <location>
        <begin position="579"/>
        <end position="609"/>
    </location>
</feature>
<evidence type="ECO:0000259" key="11">
    <source>
        <dbReference type="Pfam" id="PF23598"/>
    </source>
</evidence>
<dbReference type="Gene3D" id="3.80.10.10">
    <property type="entry name" value="Ribonuclease Inhibitor"/>
    <property type="match status" value="2"/>
</dbReference>
<dbReference type="PROSITE" id="PS51152">
    <property type="entry name" value="NFYA_HAP2_2"/>
    <property type="match status" value="1"/>
</dbReference>
<dbReference type="GO" id="GO:0016602">
    <property type="term" value="C:CCAAT-binding factor complex"/>
    <property type="evidence" value="ECO:0007669"/>
    <property type="project" value="InterPro"/>
</dbReference>
<evidence type="ECO:0000256" key="6">
    <source>
        <dbReference type="ARBA" id="ARBA00023159"/>
    </source>
</evidence>
<evidence type="ECO:0000256" key="8">
    <source>
        <dbReference type="ARBA" id="ARBA00023242"/>
    </source>
</evidence>
<dbReference type="PRINTS" id="PR00616">
    <property type="entry name" value="CCAATSUBUNTB"/>
</dbReference>
<dbReference type="GO" id="GO:0003677">
    <property type="term" value="F:DNA binding"/>
    <property type="evidence" value="ECO:0007669"/>
    <property type="project" value="UniProtKB-KW"/>
</dbReference>
<reference evidence="12 13" key="1">
    <citation type="submission" date="2020-09" db="EMBL/GenBank/DDBJ databases">
        <authorList>
            <person name="Ashkenazy H."/>
        </authorList>
    </citation>
    <scope>NUCLEOTIDE SEQUENCE [LARGE SCALE GENOMIC DNA]</scope>
    <source>
        <strain evidence="13">cv. Cdm-0</strain>
    </source>
</reference>
<dbReference type="GO" id="GO:0003700">
    <property type="term" value="F:DNA-binding transcription factor activity"/>
    <property type="evidence" value="ECO:0007669"/>
    <property type="project" value="InterPro"/>
</dbReference>
<keyword evidence="5" id="KW-0238">DNA-binding</keyword>
<dbReference type="EMBL" id="LR881466">
    <property type="protein sequence ID" value="CAD5313005.1"/>
    <property type="molecule type" value="Genomic_DNA"/>
</dbReference>
<organism evidence="12 13">
    <name type="scientific">Arabidopsis thaliana</name>
    <name type="common">Mouse-ear cress</name>
    <dbReference type="NCBI Taxonomy" id="3702"/>
    <lineage>
        <taxon>Eukaryota</taxon>
        <taxon>Viridiplantae</taxon>
        <taxon>Streptophyta</taxon>
        <taxon>Embryophyta</taxon>
        <taxon>Tracheophyta</taxon>
        <taxon>Spermatophyta</taxon>
        <taxon>Magnoliopsida</taxon>
        <taxon>eudicotyledons</taxon>
        <taxon>Gunneridae</taxon>
        <taxon>Pentapetalae</taxon>
        <taxon>rosids</taxon>
        <taxon>malvids</taxon>
        <taxon>Brassicales</taxon>
        <taxon>Brassicaceae</taxon>
        <taxon>Camelineae</taxon>
        <taxon>Arabidopsis</taxon>
    </lineage>
</organism>
<evidence type="ECO:0000313" key="13">
    <source>
        <dbReference type="Proteomes" id="UP000516314"/>
    </source>
</evidence>
<dbReference type="InterPro" id="IPR018362">
    <property type="entry name" value="CCAAT-binding_factor_CS"/>
</dbReference>
<comment type="subcellular location">
    <subcellularLocation>
        <location evidence="1">Nucleus</location>
    </subcellularLocation>
</comment>
<evidence type="ECO:0000256" key="5">
    <source>
        <dbReference type="ARBA" id="ARBA00023125"/>
    </source>
</evidence>
<keyword evidence="3" id="KW-0677">Repeat</keyword>
<dbReference type="InterPro" id="IPR055414">
    <property type="entry name" value="LRR_R13L4/SHOC2-like"/>
</dbReference>
<evidence type="ECO:0000256" key="1">
    <source>
        <dbReference type="ARBA" id="ARBA00004123"/>
    </source>
</evidence>
<dbReference type="PANTHER" id="PTHR12632">
    <property type="entry name" value="TRANSCRIPTION FACTOR NF-Y ALPHA-RELATED"/>
    <property type="match status" value="1"/>
</dbReference>
<dbReference type="Pfam" id="PF07725">
    <property type="entry name" value="LRR_3"/>
    <property type="match status" value="1"/>
</dbReference>
<dbReference type="PROSITE" id="PS00686">
    <property type="entry name" value="NFYA_HAP2_1"/>
    <property type="match status" value="1"/>
</dbReference>
<accession>A0A7G2DW34</accession>
<keyword evidence="8" id="KW-0539">Nucleus</keyword>
<keyword evidence="6" id="KW-0010">Activator</keyword>
<dbReference type="Proteomes" id="UP000516314">
    <property type="component" value="Chromosome 1"/>
</dbReference>
<evidence type="ECO:0000256" key="10">
    <source>
        <dbReference type="SAM" id="MobiDB-lite"/>
    </source>
</evidence>
<name>A0A7G2DW34_ARATH</name>
<evidence type="ECO:0000256" key="4">
    <source>
        <dbReference type="ARBA" id="ARBA00023015"/>
    </source>
</evidence>
<dbReference type="InterPro" id="IPR001289">
    <property type="entry name" value="NFYA"/>
</dbReference>
<dbReference type="InterPro" id="IPR032675">
    <property type="entry name" value="LRR_dom_sf"/>
</dbReference>
<evidence type="ECO:0000313" key="12">
    <source>
        <dbReference type="EMBL" id="CAD5313005.1"/>
    </source>
</evidence>
<dbReference type="SUPFAM" id="SSF52058">
    <property type="entry name" value="L domain-like"/>
    <property type="match status" value="2"/>
</dbReference>
<evidence type="ECO:0000256" key="3">
    <source>
        <dbReference type="ARBA" id="ARBA00022737"/>
    </source>
</evidence>
<gene>
    <name evidence="12" type="ORF">AT9943_LOCUS1521</name>
</gene>
<evidence type="ECO:0000256" key="7">
    <source>
        <dbReference type="ARBA" id="ARBA00023163"/>
    </source>
</evidence>
<keyword evidence="2" id="KW-0433">Leucine-rich repeat</keyword>
<dbReference type="Pfam" id="PF02045">
    <property type="entry name" value="CBFB_NFYA"/>
    <property type="match status" value="1"/>
</dbReference>
<dbReference type="Gene3D" id="6.10.250.2430">
    <property type="match status" value="1"/>
</dbReference>
<proteinExistence type="predicted"/>
<dbReference type="SMART" id="SM00521">
    <property type="entry name" value="CBF"/>
    <property type="match status" value="1"/>
</dbReference>
<dbReference type="AlphaFoldDB" id="A0A7G2DW34"/>
<dbReference type="Pfam" id="PF23598">
    <property type="entry name" value="LRR_14"/>
    <property type="match status" value="1"/>
</dbReference>
<feature type="domain" description="Disease resistance R13L4/SHOC-2-like LRR" evidence="11">
    <location>
        <begin position="212"/>
        <end position="326"/>
    </location>
</feature>
<comment type="subunit">
    <text evidence="9">Heterotrimeric transcription factor composed of three components, NF-YA, NF-YB and NF-YC. NF-YB and NF-YC must interact and dimerize for NF-YA association and DNA binding.</text>
</comment>
<keyword evidence="7" id="KW-0804">Transcription</keyword>
<feature type="compositionally biased region" description="Low complexity" evidence="10">
    <location>
        <begin position="582"/>
        <end position="600"/>
    </location>
</feature>
<sequence length="853" mass="95911">MEIRVALAFRDGGEQTECMCLHTCDMTCVLSMEASVVGRMHNLKFLKVYKHVDYRESNLQLIPDQPFLPRSLRLFHWDAFPLRALPSGSDPCFLVELNLRHSDLETLWSGTPGIPECIGKRSTLKKLKLSYRGGRRSALRFFLRKSTRQQHIGLEFPDAKVKMDALINISIGGDITFEFCSKFRGYAEYVSFNSEQQIPIISAMSLQQAPWVISECNRFNSLRIMRFSHKENGESFSFDVFPDFPDLKELKLVNLNIRKIPSGICHLDLLEKLDLSGNDFENLPEAMSSLSRLKTLWLQNCFKLQELPKLTQVQTLTLTNCRNLRSLAKLSNTSQDEGRYCLLELCLENCKSVESLSDQLSHFTKLTCLDLSSHDFETLPSSIRDLTSLVTLCLNNCKKLKSVEKLPLSLQFLDAHGCDSLEAGSAEHFEDIPNKEAHTRNDYFQETEMSSYVLKTQATRNRQTIRLPKITHAVIETQDSATASSRLKLCAFFCNLPGGGTANNGAGDFVGKSDVLIRKSSGNFFPSQRLLGRNSVAHSTPPYLSTSISWGLPTKSNGVTESLSLKVIDARPERLINTKNISFQDQDSSSTLSSAQSSNDVTSSGDDNPSRQISFLAHLDVCKGFEETQRKRFAIKSGSSTAGIADIHSSPSKANFSFHYADPHFGGLMPAAYLPQATIWNPQMTRVPLPFDLIENEPVFVNAKQFHAIMRRRQQRAKLEAQNKLIKARKPYLHESRHVHALKRPRGSGGRFLNTKKLQESTDPKQDMPIQQQHATGNMSRFVLYQLQNSNDCDCSTTSRSDITSASDSVNLFGHSEFLISDCPSQTNPTMYVHGQSNDMHGGRNTHHFSVHI</sequence>
<evidence type="ECO:0000256" key="9">
    <source>
        <dbReference type="ARBA" id="ARBA00025911"/>
    </source>
</evidence>
<dbReference type="InterPro" id="IPR011713">
    <property type="entry name" value="Leu-rich_rpt_3"/>
</dbReference>
<keyword evidence="4" id="KW-0805">Transcription regulation</keyword>